<evidence type="ECO:0000256" key="8">
    <source>
        <dbReference type="ARBA" id="ARBA00022833"/>
    </source>
</evidence>
<keyword evidence="4" id="KW-0479">Metal-binding</keyword>
<organism evidence="16 17">
    <name type="scientific">Parasponia andersonii</name>
    <name type="common">Sponia andersonii</name>
    <dbReference type="NCBI Taxonomy" id="3476"/>
    <lineage>
        <taxon>Eukaryota</taxon>
        <taxon>Viridiplantae</taxon>
        <taxon>Streptophyta</taxon>
        <taxon>Embryophyta</taxon>
        <taxon>Tracheophyta</taxon>
        <taxon>Spermatophyta</taxon>
        <taxon>Magnoliopsida</taxon>
        <taxon>eudicotyledons</taxon>
        <taxon>Gunneridae</taxon>
        <taxon>Pentapetalae</taxon>
        <taxon>rosids</taxon>
        <taxon>fabids</taxon>
        <taxon>Rosales</taxon>
        <taxon>Cannabaceae</taxon>
        <taxon>Parasponia</taxon>
    </lineage>
</organism>
<comment type="caution">
    <text evidence="16">The sequence shown here is derived from an EMBL/GenBank/DDBJ whole genome shotgun (WGS) entry which is preliminary data.</text>
</comment>
<comment type="similarity">
    <text evidence="2">Belongs to the AAA ATPase family.</text>
</comment>
<evidence type="ECO:0000259" key="15">
    <source>
        <dbReference type="PROSITE" id="PS51050"/>
    </source>
</evidence>
<feature type="compositionally biased region" description="Basic and acidic residues" evidence="14">
    <location>
        <begin position="1981"/>
        <end position="1992"/>
    </location>
</feature>
<feature type="compositionally biased region" description="Basic and acidic residues" evidence="14">
    <location>
        <begin position="2265"/>
        <end position="2274"/>
    </location>
</feature>
<feature type="region of interest" description="Disordered" evidence="14">
    <location>
        <begin position="1175"/>
        <end position="1196"/>
    </location>
</feature>
<dbReference type="Gene3D" id="3.30.40.100">
    <property type="match status" value="1"/>
</dbReference>
<protein>
    <recommendedName>
        <fullName evidence="11">Peroxisomal ATPase PEX6</fullName>
    </recommendedName>
    <alternativeName>
        <fullName evidence="12">Peroxin-6</fullName>
    </alternativeName>
</protein>
<accession>A0A2P5C834</accession>
<name>A0A2P5C834_PARAD</name>
<dbReference type="EMBL" id="JXTB01000162">
    <property type="protein sequence ID" value="PON57155.1"/>
    <property type="molecule type" value="Genomic_DNA"/>
</dbReference>
<feature type="compositionally biased region" description="Basic and acidic residues" evidence="14">
    <location>
        <begin position="1587"/>
        <end position="1596"/>
    </location>
</feature>
<dbReference type="FunFam" id="3.40.50.300:FF:001716">
    <property type="entry name" value="Peroxisome biogenesis protein 6"/>
    <property type="match status" value="1"/>
</dbReference>
<feature type="region of interest" description="Disordered" evidence="14">
    <location>
        <begin position="2214"/>
        <end position="2236"/>
    </location>
</feature>
<evidence type="ECO:0000256" key="14">
    <source>
        <dbReference type="SAM" id="MobiDB-lite"/>
    </source>
</evidence>
<evidence type="ECO:0000256" key="1">
    <source>
        <dbReference type="ARBA" id="ARBA00004370"/>
    </source>
</evidence>
<comment type="catalytic activity">
    <reaction evidence="13">
        <text>ATP + H2O = ADP + phosphate + H(+)</text>
        <dbReference type="Rhea" id="RHEA:13065"/>
        <dbReference type="ChEBI" id="CHEBI:15377"/>
        <dbReference type="ChEBI" id="CHEBI:15378"/>
        <dbReference type="ChEBI" id="CHEBI:30616"/>
        <dbReference type="ChEBI" id="CHEBI:43474"/>
        <dbReference type="ChEBI" id="CHEBI:456216"/>
    </reaction>
    <physiologicalReaction direction="left-to-right" evidence="13">
        <dbReference type="Rhea" id="RHEA:13066"/>
    </physiologicalReaction>
</comment>
<dbReference type="SUPFAM" id="SSF52540">
    <property type="entry name" value="P-loop containing nucleoside triphosphate hydrolases"/>
    <property type="match status" value="2"/>
</dbReference>
<keyword evidence="3" id="KW-0962">Peroxisome biogenesis</keyword>
<feature type="region of interest" description="Disordered" evidence="14">
    <location>
        <begin position="1488"/>
        <end position="1557"/>
    </location>
</feature>
<feature type="compositionally biased region" description="Basic and acidic residues" evidence="14">
    <location>
        <begin position="1608"/>
        <end position="1621"/>
    </location>
</feature>
<dbReference type="OrthoDB" id="757982at2759"/>
<feature type="region of interest" description="Disordered" evidence="14">
    <location>
        <begin position="27"/>
        <end position="54"/>
    </location>
</feature>
<keyword evidence="6" id="KW-0863">Zinc-finger</keyword>
<feature type="compositionally biased region" description="Basic and acidic residues" evidence="14">
    <location>
        <begin position="1900"/>
        <end position="1923"/>
    </location>
</feature>
<dbReference type="InterPro" id="IPR003960">
    <property type="entry name" value="ATPase_AAA_CS"/>
</dbReference>
<feature type="compositionally biased region" description="Low complexity" evidence="14">
    <location>
        <begin position="2043"/>
        <end position="2055"/>
    </location>
</feature>
<dbReference type="SMART" id="SM00382">
    <property type="entry name" value="AAA"/>
    <property type="match status" value="2"/>
</dbReference>
<feature type="compositionally biased region" description="Basic and acidic residues" evidence="14">
    <location>
        <begin position="1849"/>
        <end position="1871"/>
    </location>
</feature>
<dbReference type="InterPro" id="IPR003959">
    <property type="entry name" value="ATPase_AAA_core"/>
</dbReference>
<dbReference type="CDD" id="cd19527">
    <property type="entry name" value="RecA-like_PEX6_r2"/>
    <property type="match status" value="1"/>
</dbReference>
<dbReference type="PROSITE" id="PS00674">
    <property type="entry name" value="AAA"/>
    <property type="match status" value="1"/>
</dbReference>
<reference evidence="17" key="1">
    <citation type="submission" date="2016-06" db="EMBL/GenBank/DDBJ databases">
        <title>Parallel loss of symbiosis genes in relatives of nitrogen-fixing non-legume Parasponia.</title>
        <authorList>
            <person name="Van Velzen R."/>
            <person name="Holmer R."/>
            <person name="Bu F."/>
            <person name="Rutten L."/>
            <person name="Van Zeijl A."/>
            <person name="Liu W."/>
            <person name="Santuari L."/>
            <person name="Cao Q."/>
            <person name="Sharma T."/>
            <person name="Shen D."/>
            <person name="Roswanjaya Y."/>
            <person name="Wardhani T."/>
            <person name="Kalhor M.S."/>
            <person name="Jansen J."/>
            <person name="Van den Hoogen J."/>
            <person name="Gungor B."/>
            <person name="Hartog M."/>
            <person name="Hontelez J."/>
            <person name="Verver J."/>
            <person name="Yang W.-C."/>
            <person name="Schijlen E."/>
            <person name="Repin R."/>
            <person name="Schilthuizen M."/>
            <person name="Schranz E."/>
            <person name="Heidstra R."/>
            <person name="Miyata K."/>
            <person name="Fedorova E."/>
            <person name="Kohlen W."/>
            <person name="Bisseling T."/>
            <person name="Smit S."/>
            <person name="Geurts R."/>
        </authorList>
    </citation>
    <scope>NUCLEOTIDE SEQUENCE [LARGE SCALE GENOMIC DNA]</scope>
    <source>
        <strain evidence="17">cv. WU1-14</strain>
    </source>
</reference>
<feature type="region of interest" description="Disordered" evidence="14">
    <location>
        <begin position="1768"/>
        <end position="1809"/>
    </location>
</feature>
<feature type="region of interest" description="Disordered" evidence="14">
    <location>
        <begin position="1215"/>
        <end position="1248"/>
    </location>
</feature>
<feature type="compositionally biased region" description="Low complexity" evidence="14">
    <location>
        <begin position="1886"/>
        <end position="1899"/>
    </location>
</feature>
<evidence type="ECO:0000256" key="11">
    <source>
        <dbReference type="ARBA" id="ARBA00034811"/>
    </source>
</evidence>
<dbReference type="InterPro" id="IPR055300">
    <property type="entry name" value="CWZF3/5/7"/>
</dbReference>
<dbReference type="InterPro" id="IPR056406">
    <property type="entry name" value="THD_CWZF3/5/7"/>
</dbReference>
<feature type="compositionally biased region" description="Polar residues" evidence="14">
    <location>
        <begin position="1105"/>
        <end position="1117"/>
    </location>
</feature>
<dbReference type="Pfam" id="PF00004">
    <property type="entry name" value="AAA"/>
    <property type="match status" value="2"/>
</dbReference>
<evidence type="ECO:0000313" key="16">
    <source>
        <dbReference type="EMBL" id="PON57155.1"/>
    </source>
</evidence>
<evidence type="ECO:0000256" key="7">
    <source>
        <dbReference type="ARBA" id="ARBA00022801"/>
    </source>
</evidence>
<evidence type="ECO:0000313" key="17">
    <source>
        <dbReference type="Proteomes" id="UP000237105"/>
    </source>
</evidence>
<feature type="region of interest" description="Disordered" evidence="14">
    <location>
        <begin position="2252"/>
        <end position="2274"/>
    </location>
</feature>
<gene>
    <name evidence="16" type="ORF">PanWU01x14_175690</name>
</gene>
<feature type="compositionally biased region" description="Low complexity" evidence="14">
    <location>
        <begin position="1216"/>
        <end position="1236"/>
    </location>
</feature>
<evidence type="ECO:0000256" key="5">
    <source>
        <dbReference type="ARBA" id="ARBA00022741"/>
    </source>
</evidence>
<dbReference type="PANTHER" id="PTHR46524">
    <property type="entry name" value="CW-TYPE ZINC FINGER"/>
    <property type="match status" value="1"/>
</dbReference>
<dbReference type="Gene3D" id="1.10.8.60">
    <property type="match status" value="1"/>
</dbReference>
<evidence type="ECO:0000256" key="12">
    <source>
        <dbReference type="ARBA" id="ARBA00034920"/>
    </source>
</evidence>
<feature type="region of interest" description="Disordered" evidence="14">
    <location>
        <begin position="1822"/>
        <end position="2087"/>
    </location>
</feature>
<feature type="compositionally biased region" description="Basic and acidic residues" evidence="14">
    <location>
        <begin position="2021"/>
        <end position="2038"/>
    </location>
</feature>
<dbReference type="FunFam" id="3.40.50.300:FF:000109">
    <property type="entry name" value="Peroxisomal biogenesis factor 6"/>
    <property type="match status" value="1"/>
</dbReference>
<evidence type="ECO:0000256" key="6">
    <source>
        <dbReference type="ARBA" id="ARBA00022771"/>
    </source>
</evidence>
<dbReference type="GO" id="GO:0005524">
    <property type="term" value="F:ATP binding"/>
    <property type="evidence" value="ECO:0007669"/>
    <property type="project" value="UniProtKB-KW"/>
</dbReference>
<dbReference type="GO" id="GO:0016887">
    <property type="term" value="F:ATP hydrolysis activity"/>
    <property type="evidence" value="ECO:0007669"/>
    <property type="project" value="InterPro"/>
</dbReference>
<feature type="domain" description="CW-type" evidence="15">
    <location>
        <begin position="1655"/>
        <end position="1709"/>
    </location>
</feature>
<keyword evidence="5" id="KW-0547">Nucleotide-binding</keyword>
<keyword evidence="9" id="KW-0067">ATP-binding</keyword>
<keyword evidence="17" id="KW-1185">Reference proteome</keyword>
<evidence type="ECO:0000256" key="9">
    <source>
        <dbReference type="ARBA" id="ARBA00022840"/>
    </source>
</evidence>
<dbReference type="FunFam" id="1.10.8.60:FF:000077">
    <property type="entry name" value="Peroxisome biogenesis protein 6"/>
    <property type="match status" value="1"/>
</dbReference>
<dbReference type="Proteomes" id="UP000237105">
    <property type="component" value="Unassembled WGS sequence"/>
</dbReference>
<dbReference type="InterPro" id="IPR011124">
    <property type="entry name" value="Znf_CW"/>
</dbReference>
<dbReference type="Gene3D" id="3.40.50.300">
    <property type="entry name" value="P-loop containing nucleotide triphosphate hydrolases"/>
    <property type="match status" value="2"/>
</dbReference>
<dbReference type="GO" id="GO:0007031">
    <property type="term" value="P:peroxisome organization"/>
    <property type="evidence" value="ECO:0007669"/>
    <property type="project" value="UniProtKB-KW"/>
</dbReference>
<evidence type="ECO:0000256" key="2">
    <source>
        <dbReference type="ARBA" id="ARBA00006914"/>
    </source>
</evidence>
<feature type="region of interest" description="Disordered" evidence="14">
    <location>
        <begin position="1572"/>
        <end position="1651"/>
    </location>
</feature>
<feature type="region of interest" description="Disordered" evidence="14">
    <location>
        <begin position="2424"/>
        <end position="2457"/>
    </location>
</feature>
<feature type="compositionally biased region" description="Basic and acidic residues" evidence="14">
    <location>
        <begin position="2442"/>
        <end position="2457"/>
    </location>
</feature>
<dbReference type="STRING" id="3476.A0A2P5C834"/>
<keyword evidence="8" id="KW-0862">Zinc</keyword>
<feature type="region of interest" description="Disordered" evidence="14">
    <location>
        <begin position="1014"/>
        <end position="1038"/>
    </location>
</feature>
<evidence type="ECO:0000256" key="4">
    <source>
        <dbReference type="ARBA" id="ARBA00022723"/>
    </source>
</evidence>
<dbReference type="InterPro" id="IPR027417">
    <property type="entry name" value="P-loop_NTPase"/>
</dbReference>
<keyword evidence="7" id="KW-0378">Hydrolase</keyword>
<feature type="region of interest" description="Disordered" evidence="14">
    <location>
        <begin position="1099"/>
        <end position="1148"/>
    </location>
</feature>
<dbReference type="Pfam" id="PF24756">
    <property type="entry name" value="THD_CWZF3-5-7"/>
    <property type="match status" value="1"/>
</dbReference>
<dbReference type="InterPro" id="IPR003593">
    <property type="entry name" value="AAA+_ATPase"/>
</dbReference>
<evidence type="ECO:0000256" key="13">
    <source>
        <dbReference type="ARBA" id="ARBA00048778"/>
    </source>
</evidence>
<feature type="compositionally biased region" description="Low complexity" evidence="14">
    <location>
        <begin position="38"/>
        <end position="54"/>
    </location>
</feature>
<dbReference type="Pfam" id="PF07496">
    <property type="entry name" value="zf-CW"/>
    <property type="match status" value="1"/>
</dbReference>
<keyword evidence="10" id="KW-0472">Membrane</keyword>
<dbReference type="GO" id="GO:0008270">
    <property type="term" value="F:zinc ion binding"/>
    <property type="evidence" value="ECO:0007669"/>
    <property type="project" value="UniProtKB-KW"/>
</dbReference>
<dbReference type="PANTHER" id="PTHR46524:SF7">
    <property type="entry name" value="CW-TYPE ZINC FINGER"/>
    <property type="match status" value="1"/>
</dbReference>
<feature type="compositionally biased region" description="Polar residues" evidence="14">
    <location>
        <begin position="1539"/>
        <end position="1551"/>
    </location>
</feature>
<proteinExistence type="inferred from homology"/>
<dbReference type="PROSITE" id="PS51050">
    <property type="entry name" value="ZF_CW"/>
    <property type="match status" value="1"/>
</dbReference>
<dbReference type="GO" id="GO:0016020">
    <property type="term" value="C:membrane"/>
    <property type="evidence" value="ECO:0007669"/>
    <property type="project" value="UniProtKB-SubCell"/>
</dbReference>
<sequence length="2735" mass="298907">MVGRRKPLVLASTKTLVDSVLSSSQLSHGDRVDNANDSSSTGSCCSSSSSSSSSSLQLTAGILRFSKPGTDVRVPKLASPDDSALIGVSTSVLKTLSITSGSPVLVKNVETGKKRIAQTVVLDRPDKHKESADTELSSSSSQFSREMLIFPSCTFPETDPVFLDREVAYVSPMLAFNLDLHVLCFKSLVQGGEATIASYFKEKLDDKICGKGIENSVIGLQLEPLRLLPRFASHLRISFVRIPECGVLGSLKGSSSLEAEERQEMIDLALQNFFEVDRFLVKGDIFSVRINWNCKSVICVPCSRSSKSENDGIIYFKVVAMDPSDEPVLRVNRTQTALVLGGNAPSVVPPDLLVAGSEGFSPLQEETVKLLASVLTPAICPSTLSSKFRVSVLLHGIAGCGKRTVVRYVARRLGLHVVEYSCHNLMSASERKTSVTLAQAFKTAQRYSPTIILLRHFDVFRNLASQEGSPNDHVGISSEVASVIREFTEPVSEDEEIDSEGKLNGEFNASNGGMIQSHPVLLVAAADGSEGLPPIIRRCFSHEISMGPLTEEQRVTLLSQSLQSVSKLLPDTDMEDFVKDIVGQTSGFMPRDMHALIADAGASLFSRVNIPVDLGDSKKLNQSLRFQAEPDGKSCEGAPLVLGKENLMKALERSKKRNASALGTPKVPNVKWEDVGGLEDVKKSILDTVQLPLLHRDLFSSGLRKRSGVLLYGPPGTGKTLLAKAVATECSLNFLSVKGPELINMYIGESEKNVRDIFQKARSARPCVIFFDELDSLAPARGASGDSGGVMDRVMLAEIDGLNDSTQDLFIIGASNRPDLIDAALLRPGRFDKLLYVGVNSDASYRERVLKALTRKFKLHQDISLYSIAKKCPPNFTGADMYALCADAWFNAAKRKVSSSDSDSSSMDDQVDSVVVEHEDFVEVLRDLAPSLSIGELKKYELLRDQFEGASKKKWFGIWVFCIDLELVIGSHFDCFSQNWFCVLLSFWLSQMGSFWMISVGSRDGRKGLGLGFGGGSRREDMEDTELEEGETHSYHNNDDFDASIDPDIAYSYLDEKLQDVLGHFQKDFEGGVSAENLGAKFGGYGSFLPTYQRSPVWSHRTPPKVQSYSTSRSPNNLHLEGGHCNSVVSSTAPQSGGCGPTSASSTSLPALKASSINELGKQEVSMPAAHAEELAPRLDSKNKKPASASDQKTLKVRIKVGSDNLSTRKNAEIYSGLGLDDSPSSSLDDSPSESEGISHEHPPFESPNSILQIMTSFPVHGSLLLSPLHDDLICLMEKEKLPKESRYVPVAKGAVESSGLINGSDTLKSDGKALREKNLQSIERNDYSAESKSGNDKDARIQDFSRKEPDLDALACEELVSNTLKLPILSNSYSTSGDKKRSKEVNKSVLKDKIFSDRTEEQLESTFIQEDGWVEKQKASSTVKGLVEVRESSVNEISVHPNKEGEQKGEKTYELMKSDSNVTKARKTVNTEATDFLKQTVNKKTLCKGQENTRLPHGKENPVPGEKKKSKGSQGTLAAEVSKESSRASSSMPKTKKSNTMDNHTSNSGAENVKSCKDLVKNTDRYLDFFGELDEDNPMDSSANPSEEKLREFDASAKSSSAINGLPKERRSGKKIEKASTLEPFPLTASSPRSGNGPLSDAAPPSGPPVPVLHEEKENWVCCDKCQRWRLLPTGTNPDDLPEKWLCSMLNWLPPGLNRCSVTEEETTKALLQMYPLALPESQANLNSNPRGLFMGATFANFRHPDQNPRDSGGKKKLGLKVMSNLVNKGSPTQLSNSTKKNMQATVKSRSLNDVNNSPLANDPDFQQYSKSNDLIAENQKHKYKEKNRVVEPHAFGGDTKNLKTKSRRDSDQDSSRASKKFKTEAKTSIDDGWASDHSGAVGKAGPSLSGGLPTSSAGRDRTKYSNRSSSKDSKFDVKDKLQAPITKAKVKAEVSLDNGSLEIGRTESRDNMKKRKSKEFQNGSCPSTGRHLPDGTPFVKEEFSDTDYRKEKKPRISRSDGKESSASKGNGRTNKKCSHSKDQQNLDDMDSSKRDLGPIQSSLAATSSSSKVSGSHKTKSSFQEVKGSPVESVSSSPMRLSNPDKFTSVGRDVVGKDELQHVGNFAIHSPKRTCDGEDFGGNDFTHVERKDNASNVAYHGSLESSVQDFQERDFSHLSKSKTRRQVMPSPDIRNHNFVNGALDIVGQDTEYPSKQLASGKFGDEEKQNENHYHVNGSRSRKSAKGSSSRLEKNRSFKSDFDTVKVKSSDDFNELHGRSPSGEIKSREGKSKMQEKFGVKSDEIEEIVVNGRKDVTGKPSGENCKRESQLNVGGRDDVDLKVDATYRKDAVSTPQQNALPDIIDERSSKRLVSDKTDQVETIFSAERSVLLPPSGGPQGDTPNCCPEPGTGTHKGNGMDTLHVDSSEGNNALKLPKQIRKADNQNRYPQMGSRHPSKNGHRARDLDVPSPIRKDFPNHAATNALKEAKDLKHMADRLKSSGSNHERTGLYFEAALKFLYGASLLESGSSESANHNEMVRSRQTYSETAKLCEFCAHEYEKSKDMAAAALAYKCTEVAYMRVIYSLHASASRDRHELQTALQVVPLGESPSSSASDVDNLNNHTIADKVALPKGVSSPQVATNHVIAARNRPNFVRLLNFAQDVSFAMEASRKSQVAFAAASNANLVEAKSGEAVSSIKRALDYNFQDVDGLLRLISFLACTAVHQGCFKFYGGSFVLLLIKASAEMIFSFFESG</sequence>
<evidence type="ECO:0000256" key="3">
    <source>
        <dbReference type="ARBA" id="ARBA00022593"/>
    </source>
</evidence>
<dbReference type="InterPro" id="IPR047533">
    <property type="entry name" value="RecA-like_PEX6_r2"/>
</dbReference>
<evidence type="ECO:0000256" key="10">
    <source>
        <dbReference type="ARBA" id="ARBA00023136"/>
    </source>
</evidence>
<comment type="subcellular location">
    <subcellularLocation>
        <location evidence="1">Membrane</location>
    </subcellularLocation>
</comment>